<dbReference type="Proteomes" id="UP000286947">
    <property type="component" value="Unassembled WGS sequence"/>
</dbReference>
<accession>A0A433SEQ0</accession>
<reference evidence="1 2" key="1">
    <citation type="submission" date="2018-01" db="EMBL/GenBank/DDBJ databases">
        <title>Saezia sanguinis gen. nov., sp. nov., in the order Burkholderiales isolated from human blood.</title>
        <authorList>
            <person name="Medina-Pascual M.J."/>
            <person name="Valdezate S."/>
            <person name="Monzon S."/>
            <person name="Cuesta I."/>
            <person name="Carrasco G."/>
            <person name="Villalon P."/>
            <person name="Saez-Nieto J.A."/>
        </authorList>
    </citation>
    <scope>NUCLEOTIDE SEQUENCE [LARGE SCALE GENOMIC DNA]</scope>
    <source>
        <strain evidence="1 2">CNM695-12</strain>
    </source>
</reference>
<proteinExistence type="predicted"/>
<gene>
    <name evidence="1" type="ORF">CUZ56_01155</name>
</gene>
<name>A0A433SEQ0_9BURK</name>
<comment type="caution">
    <text evidence="1">The sequence shown here is derived from an EMBL/GenBank/DDBJ whole genome shotgun (WGS) entry which is preliminary data.</text>
</comment>
<evidence type="ECO:0000313" key="1">
    <source>
        <dbReference type="EMBL" id="RUS67213.1"/>
    </source>
</evidence>
<organism evidence="1 2">
    <name type="scientific">Saezia sanguinis</name>
    <dbReference type="NCBI Taxonomy" id="1965230"/>
    <lineage>
        <taxon>Bacteria</taxon>
        <taxon>Pseudomonadati</taxon>
        <taxon>Pseudomonadota</taxon>
        <taxon>Betaproteobacteria</taxon>
        <taxon>Burkholderiales</taxon>
        <taxon>Saeziaceae</taxon>
        <taxon>Saezia</taxon>
    </lineage>
</organism>
<keyword evidence="2" id="KW-1185">Reference proteome</keyword>
<protein>
    <submittedName>
        <fullName evidence="1">Uncharacterized protein</fullName>
    </submittedName>
</protein>
<sequence length="35" mass="3990">MQGRAWTDRVVSLCACSQKDMRIRAMNSSSDEVEK</sequence>
<dbReference type="EMBL" id="PQSP01000002">
    <property type="protein sequence ID" value="RUS67213.1"/>
    <property type="molecule type" value="Genomic_DNA"/>
</dbReference>
<dbReference type="AlphaFoldDB" id="A0A433SEQ0"/>
<evidence type="ECO:0000313" key="2">
    <source>
        <dbReference type="Proteomes" id="UP000286947"/>
    </source>
</evidence>